<feature type="non-terminal residue" evidence="9">
    <location>
        <position position="858"/>
    </location>
</feature>
<dbReference type="InterPro" id="IPR008993">
    <property type="entry name" value="TIMP-like_OB-fold"/>
</dbReference>
<dbReference type="GO" id="GO:0016504">
    <property type="term" value="F:peptidase activator activity"/>
    <property type="evidence" value="ECO:0007669"/>
    <property type="project" value="TreeGrafter"/>
</dbReference>
<keyword evidence="2" id="KW-0964">Secreted</keyword>
<comment type="subcellular location">
    <subcellularLocation>
        <location evidence="1">Secreted</location>
    </subcellularLocation>
</comment>
<dbReference type="Gene3D" id="2.60.120.290">
    <property type="entry name" value="Spermadhesin, CUB domain"/>
    <property type="match status" value="2"/>
</dbReference>
<feature type="region of interest" description="Disordered" evidence="6">
    <location>
        <begin position="408"/>
        <end position="589"/>
    </location>
</feature>
<dbReference type="Pfam" id="PF01759">
    <property type="entry name" value="NTR"/>
    <property type="match status" value="1"/>
</dbReference>
<feature type="domain" description="CUB" evidence="7">
    <location>
        <begin position="171"/>
        <end position="283"/>
    </location>
</feature>
<dbReference type="SMART" id="SM00643">
    <property type="entry name" value="C345C"/>
    <property type="match status" value="1"/>
</dbReference>
<evidence type="ECO:0008006" key="11">
    <source>
        <dbReference type="Google" id="ProtNLM"/>
    </source>
</evidence>
<evidence type="ECO:0000256" key="1">
    <source>
        <dbReference type="ARBA" id="ARBA00004613"/>
    </source>
</evidence>
<dbReference type="STRING" id="33528.ENSGAFP00000007146"/>
<dbReference type="SMART" id="SM00042">
    <property type="entry name" value="CUB"/>
    <property type="match status" value="2"/>
</dbReference>
<dbReference type="Gene3D" id="2.40.50.120">
    <property type="match status" value="1"/>
</dbReference>
<dbReference type="GO" id="GO:0006508">
    <property type="term" value="P:proteolysis"/>
    <property type="evidence" value="ECO:0007669"/>
    <property type="project" value="TreeGrafter"/>
</dbReference>
<evidence type="ECO:0000313" key="10">
    <source>
        <dbReference type="Proteomes" id="UP000250572"/>
    </source>
</evidence>
<feature type="compositionally biased region" description="Low complexity" evidence="6">
    <location>
        <begin position="473"/>
        <end position="488"/>
    </location>
</feature>
<feature type="compositionally biased region" description="Low complexity" evidence="6">
    <location>
        <begin position="504"/>
        <end position="516"/>
    </location>
</feature>
<feature type="compositionally biased region" description="Polar residues" evidence="6">
    <location>
        <begin position="489"/>
        <end position="503"/>
    </location>
</feature>
<dbReference type="PRINTS" id="PR01217">
    <property type="entry name" value="PRICHEXTENSN"/>
</dbReference>
<keyword evidence="4 5" id="KW-1015">Disulfide bond</keyword>
<evidence type="ECO:0000259" key="8">
    <source>
        <dbReference type="PROSITE" id="PS50189"/>
    </source>
</evidence>
<dbReference type="Proteomes" id="UP000250572">
    <property type="component" value="Unassembled WGS sequence"/>
</dbReference>
<feature type="domain" description="NTR" evidence="8">
    <location>
        <begin position="675"/>
        <end position="811"/>
    </location>
</feature>
<name>A0A315VZM1_GAMAF</name>
<dbReference type="SUPFAM" id="SSF50242">
    <property type="entry name" value="TIMP-like"/>
    <property type="match status" value="1"/>
</dbReference>
<feature type="compositionally biased region" description="Basic residues" evidence="6">
    <location>
        <begin position="461"/>
        <end position="472"/>
    </location>
</feature>
<evidence type="ECO:0000256" key="4">
    <source>
        <dbReference type="ARBA" id="ARBA00023157"/>
    </source>
</evidence>
<sequence length="858" mass="94013">MNNAAVTDSIPPSGVGLGTQMCPEGAGGREQMRADAFSNPAAASFYSNCGFHPKCSPQPKKDKGTSSFRQTMDSVHLYLPSLLHQTIFIQLSFHHCHLFPPFPNLRLSPRLCLTYPSFLRPPPLPSLLLFEDGRMEDRASTVCLLVLSLALGWTEGQSQTNNTDSRTMFPCGGHLVTDSGIVASEGFPSFYKPNSKCTWYITVPESHVVMLSFRLFDMEADPTCRYDYLDVYNGHSRLVQKLGRFCGTFRPGALISTSNTMMLEMVSDDATGGRGFLASFNAGKPHMDEDQFCGGRLTKPQGSVKTPNWPNSNYPAGISCSWHITVEPSNVIEVKFEKLDLESDLYCRYDYVALFNGGETDDSRRIGKFCGDRAPATIVTNGNELLVQFVSDLSVTSDGFMAHYSSVPRESRTPTAGGDFIYRLQPTSRPQKPTSKPRKPTKPTPKPTTKPALRSTPKPSVKPKPKLTKKPLIKPIKPTLKPSLKTTSRPTTWPVQPTTRPIQPTTKPVKSTSKPTTKPPVKPRPGIRLKPTPKPPKKPFSRIPLVKKPPLRKPTPKPAVKSTSKPKPAKPTPKLPVRKPTAKPGDKNTLKTKIIKPTLKPRVLVKPSRKTWVKPKPTMKPRVKPMKPTPKTGLQPTVKPKIKPKTTTTKPELSRTVTKQPAVNMTAASPLNPLCAQPCARIGTLHSNFCPHDFVITGKVTSLSPDPSGSATLEVFLIKAYKAGSLKINKSGPIKSVTLSSACKKCPGIIKGRNYVLMGTVDAQGNGQLSPSNFALIYQPAHAKSLEILSRKSDTETSQSSLYNNFHSEECCQQAGATKANEHPSSSFLCGLSHACWLASSSLSARPNRKKPQRTQQP</sequence>
<gene>
    <name evidence="9" type="ORF">CCH79_00012929</name>
</gene>
<dbReference type="PROSITE" id="PS01180">
    <property type="entry name" value="CUB"/>
    <property type="match status" value="2"/>
</dbReference>
<evidence type="ECO:0000256" key="5">
    <source>
        <dbReference type="PROSITE-ProRule" id="PRU00059"/>
    </source>
</evidence>
<accession>A0A315VZM1</accession>
<feature type="compositionally biased region" description="Low complexity" evidence="6">
    <location>
        <begin position="449"/>
        <end position="459"/>
    </location>
</feature>
<feature type="compositionally biased region" description="Basic residues" evidence="6">
    <location>
        <begin position="613"/>
        <end position="625"/>
    </location>
</feature>
<feature type="region of interest" description="Disordered" evidence="6">
    <location>
        <begin position="613"/>
        <end position="658"/>
    </location>
</feature>
<feature type="domain" description="CUB" evidence="7">
    <location>
        <begin position="293"/>
        <end position="407"/>
    </location>
</feature>
<comment type="caution">
    <text evidence="9">The sequence shown here is derived from an EMBL/GenBank/DDBJ whole genome shotgun (WGS) entry which is preliminary data.</text>
</comment>
<dbReference type="EMBL" id="NHOQ01000739">
    <property type="protein sequence ID" value="PWA28799.1"/>
    <property type="molecule type" value="Genomic_DNA"/>
</dbReference>
<dbReference type="PANTHER" id="PTHR24251:SF24">
    <property type="entry name" value="PROCOLLAGEN C-ENDOPEPTIDASE ENHANCER 1"/>
    <property type="match status" value="1"/>
</dbReference>
<dbReference type="GO" id="GO:0005615">
    <property type="term" value="C:extracellular space"/>
    <property type="evidence" value="ECO:0007669"/>
    <property type="project" value="TreeGrafter"/>
</dbReference>
<evidence type="ECO:0000256" key="2">
    <source>
        <dbReference type="ARBA" id="ARBA00022525"/>
    </source>
</evidence>
<proteinExistence type="predicted"/>
<feature type="region of interest" description="Disordered" evidence="6">
    <location>
        <begin position="1"/>
        <end position="23"/>
    </location>
</feature>
<keyword evidence="10" id="KW-1185">Reference proteome</keyword>
<dbReference type="PROSITE" id="PS50189">
    <property type="entry name" value="NTR"/>
    <property type="match status" value="1"/>
</dbReference>
<protein>
    <recommendedName>
        <fullName evidence="11">Procollagen C-endopeptidase enhancer b</fullName>
    </recommendedName>
</protein>
<dbReference type="InterPro" id="IPR035914">
    <property type="entry name" value="Sperma_CUB_dom_sf"/>
</dbReference>
<evidence type="ECO:0000256" key="6">
    <source>
        <dbReference type="SAM" id="MobiDB-lite"/>
    </source>
</evidence>
<evidence type="ECO:0000259" key="7">
    <source>
        <dbReference type="PROSITE" id="PS01180"/>
    </source>
</evidence>
<dbReference type="InterPro" id="IPR000859">
    <property type="entry name" value="CUB_dom"/>
</dbReference>
<dbReference type="CDD" id="cd00041">
    <property type="entry name" value="CUB"/>
    <property type="match status" value="2"/>
</dbReference>
<keyword evidence="3" id="KW-0677">Repeat</keyword>
<dbReference type="AlphaFoldDB" id="A0A315VZM1"/>
<dbReference type="PANTHER" id="PTHR24251">
    <property type="entry name" value="OVOCHYMASE-RELATED"/>
    <property type="match status" value="1"/>
</dbReference>
<dbReference type="Pfam" id="PF00431">
    <property type="entry name" value="CUB"/>
    <property type="match status" value="2"/>
</dbReference>
<evidence type="ECO:0000256" key="3">
    <source>
        <dbReference type="ARBA" id="ARBA00022737"/>
    </source>
</evidence>
<organism evidence="9 10">
    <name type="scientific">Gambusia affinis</name>
    <name type="common">Western mosquitofish</name>
    <name type="synonym">Heterandria affinis</name>
    <dbReference type="NCBI Taxonomy" id="33528"/>
    <lineage>
        <taxon>Eukaryota</taxon>
        <taxon>Metazoa</taxon>
        <taxon>Chordata</taxon>
        <taxon>Craniata</taxon>
        <taxon>Vertebrata</taxon>
        <taxon>Euteleostomi</taxon>
        <taxon>Actinopterygii</taxon>
        <taxon>Neopterygii</taxon>
        <taxon>Teleostei</taxon>
        <taxon>Neoteleostei</taxon>
        <taxon>Acanthomorphata</taxon>
        <taxon>Ovalentaria</taxon>
        <taxon>Atherinomorphae</taxon>
        <taxon>Cyprinodontiformes</taxon>
        <taxon>Poeciliidae</taxon>
        <taxon>Poeciliinae</taxon>
        <taxon>Gambusia</taxon>
    </lineage>
</organism>
<dbReference type="FunFam" id="2.60.120.290:FF:000005">
    <property type="entry name" value="Procollagen C-endopeptidase enhancer 1"/>
    <property type="match status" value="2"/>
</dbReference>
<evidence type="ECO:0000313" key="9">
    <source>
        <dbReference type="EMBL" id="PWA28799.1"/>
    </source>
</evidence>
<dbReference type="InterPro" id="IPR001134">
    <property type="entry name" value="Netrin_domain"/>
</dbReference>
<dbReference type="GO" id="GO:0005518">
    <property type="term" value="F:collagen binding"/>
    <property type="evidence" value="ECO:0007669"/>
    <property type="project" value="TreeGrafter"/>
</dbReference>
<reference evidence="9 10" key="1">
    <citation type="journal article" date="2018" name="G3 (Bethesda)">
        <title>A High-Quality Reference Genome for the Invasive Mosquitofish Gambusia affinis Using a Chicago Library.</title>
        <authorList>
            <person name="Hoffberg S.L."/>
            <person name="Troendle N.J."/>
            <person name="Glenn T.C."/>
            <person name="Mahmud O."/>
            <person name="Louha S."/>
            <person name="Chalopin D."/>
            <person name="Bennetzen J.L."/>
            <person name="Mauricio R."/>
        </authorList>
    </citation>
    <scope>NUCLEOTIDE SEQUENCE [LARGE SCALE GENOMIC DNA]</scope>
    <source>
        <strain evidence="9">NE01/NJP1002.9</strain>
        <tissue evidence="9">Muscle</tissue>
    </source>
</reference>
<dbReference type="InterPro" id="IPR018933">
    <property type="entry name" value="Netrin_module_non-TIMP"/>
</dbReference>
<dbReference type="SUPFAM" id="SSF49854">
    <property type="entry name" value="Spermadhesin, CUB domain"/>
    <property type="match status" value="2"/>
</dbReference>
<comment type="caution">
    <text evidence="5">Lacks conserved residue(s) required for the propagation of feature annotation.</text>
</comment>
<feature type="disulfide bond" evidence="5">
    <location>
        <begin position="293"/>
        <end position="320"/>
    </location>
</feature>